<proteinExistence type="predicted"/>
<accession>A0A4U1B4I5</accession>
<dbReference type="Proteomes" id="UP000307999">
    <property type="component" value="Unassembled WGS sequence"/>
</dbReference>
<evidence type="ECO:0000313" key="3">
    <source>
        <dbReference type="Proteomes" id="UP000307999"/>
    </source>
</evidence>
<keyword evidence="3" id="KW-1185">Reference proteome</keyword>
<dbReference type="OrthoDB" id="6195578at2"/>
<feature type="transmembrane region" description="Helical" evidence="1">
    <location>
        <begin position="79"/>
        <end position="98"/>
    </location>
</feature>
<keyword evidence="1" id="KW-0812">Transmembrane</keyword>
<sequence length="237" mass="26866">MDELEFRRRLYANPKDPGADIRKSMAGHPANEKFFNDINQFEKRLDSALHVSVPDNLASNLILRQTLDSHRQQSKKRRWHLAVAASVAFAVGIGVQYFTASPVYSSTADYSLAHYYHEQGKFDDSDGEGITLATLNDKSSDMNVRFKDDIGSIIAVKDCYFDGMDSLHLVIRGQYDNVTIFVIPKVKHLSNTPQFADSKVHGLTRQFKQGDVIILGDKRESLGQWQQKIDDTIEWSI</sequence>
<dbReference type="InterPro" id="IPR021806">
    <property type="entry name" value="DUF3379"/>
</dbReference>
<dbReference type="RefSeq" id="WP_136736041.1">
    <property type="nucleotide sequence ID" value="NZ_SWDB01000022.1"/>
</dbReference>
<evidence type="ECO:0000313" key="2">
    <source>
        <dbReference type="EMBL" id="TKB45183.1"/>
    </source>
</evidence>
<keyword evidence="1" id="KW-0472">Membrane</keyword>
<gene>
    <name evidence="2" type="ORF">E8M12_10175</name>
</gene>
<organism evidence="2 3">
    <name type="scientific">Thalassotalea mangrovi</name>
    <dbReference type="NCBI Taxonomy" id="2572245"/>
    <lineage>
        <taxon>Bacteria</taxon>
        <taxon>Pseudomonadati</taxon>
        <taxon>Pseudomonadota</taxon>
        <taxon>Gammaproteobacteria</taxon>
        <taxon>Alteromonadales</taxon>
        <taxon>Colwelliaceae</taxon>
        <taxon>Thalassotalea</taxon>
    </lineage>
</organism>
<dbReference type="EMBL" id="SWDB01000022">
    <property type="protein sequence ID" value="TKB45183.1"/>
    <property type="molecule type" value="Genomic_DNA"/>
</dbReference>
<dbReference type="Pfam" id="PF11859">
    <property type="entry name" value="DUF3379"/>
    <property type="match status" value="1"/>
</dbReference>
<dbReference type="AlphaFoldDB" id="A0A4U1B4I5"/>
<reference evidence="2 3" key="1">
    <citation type="submission" date="2019-04" db="EMBL/GenBank/DDBJ databases">
        <title>Thalassotalea guangxiensis sp. nov., isolated from sediment of the coastal wetland.</title>
        <authorList>
            <person name="Zheng S."/>
            <person name="Zhang D."/>
        </authorList>
    </citation>
    <scope>NUCLEOTIDE SEQUENCE [LARGE SCALE GENOMIC DNA]</scope>
    <source>
        <strain evidence="2 3">ZS-4</strain>
    </source>
</reference>
<keyword evidence="1" id="KW-1133">Transmembrane helix</keyword>
<protein>
    <submittedName>
        <fullName evidence="2">DUF3379 domain-containing protein</fullName>
    </submittedName>
</protein>
<comment type="caution">
    <text evidence="2">The sequence shown here is derived from an EMBL/GenBank/DDBJ whole genome shotgun (WGS) entry which is preliminary data.</text>
</comment>
<evidence type="ECO:0000256" key="1">
    <source>
        <dbReference type="SAM" id="Phobius"/>
    </source>
</evidence>
<name>A0A4U1B4I5_9GAMM</name>